<dbReference type="InterPro" id="IPR000182">
    <property type="entry name" value="GNAT_dom"/>
</dbReference>
<evidence type="ECO:0000259" key="1">
    <source>
        <dbReference type="PROSITE" id="PS51186"/>
    </source>
</evidence>
<dbReference type="Proteomes" id="UP000628775">
    <property type="component" value="Unassembled WGS sequence"/>
</dbReference>
<dbReference type="GO" id="GO:0005737">
    <property type="term" value="C:cytoplasm"/>
    <property type="evidence" value="ECO:0007669"/>
    <property type="project" value="TreeGrafter"/>
</dbReference>
<proteinExistence type="predicted"/>
<sequence length="141" mass="16617">MQSMDEAYQFVQYFSVYNPEFPVLRWAIRSKDGRIFYGTGGFYKINLQHRRAEIGGELLKQHWSKGVATEAMSGIVNYGFNVLRLNRIMAMVAPDNKAANALINKGFFKREGCLRQWEKWGDRWVDLNIYSLLQEEWRKIK</sequence>
<reference evidence="2" key="1">
    <citation type="journal article" date="2014" name="Int. J. Syst. Evol. Microbiol.">
        <title>Complete genome sequence of Corynebacterium casei LMG S-19264T (=DSM 44701T), isolated from a smear-ripened cheese.</title>
        <authorList>
            <consortium name="US DOE Joint Genome Institute (JGI-PGF)"/>
            <person name="Walter F."/>
            <person name="Albersmeier A."/>
            <person name="Kalinowski J."/>
            <person name="Ruckert C."/>
        </authorList>
    </citation>
    <scope>NUCLEOTIDE SEQUENCE</scope>
    <source>
        <strain evidence="2">CGMCC 1.15371</strain>
    </source>
</reference>
<dbReference type="EMBL" id="BMIR01000021">
    <property type="protein sequence ID" value="GGE52268.1"/>
    <property type="molecule type" value="Genomic_DNA"/>
</dbReference>
<keyword evidence="3" id="KW-1185">Reference proteome</keyword>
<dbReference type="Gene3D" id="3.40.630.30">
    <property type="match status" value="1"/>
</dbReference>
<dbReference type="InterPro" id="IPR016181">
    <property type="entry name" value="Acyl_CoA_acyltransferase"/>
</dbReference>
<dbReference type="SUPFAM" id="SSF55729">
    <property type="entry name" value="Acyl-CoA N-acyltransferases (Nat)"/>
    <property type="match status" value="1"/>
</dbReference>
<protein>
    <submittedName>
        <fullName evidence="2">Putative N-acetyltransferase YoaA</fullName>
    </submittedName>
</protein>
<dbReference type="PROSITE" id="PS51186">
    <property type="entry name" value="GNAT"/>
    <property type="match status" value="1"/>
</dbReference>
<dbReference type="InterPro" id="IPR051908">
    <property type="entry name" value="Ribosomal_N-acetyltransferase"/>
</dbReference>
<organism evidence="2 3">
    <name type="scientific">Pullulanibacillus camelliae</name>
    <dbReference type="NCBI Taxonomy" id="1707096"/>
    <lineage>
        <taxon>Bacteria</taxon>
        <taxon>Bacillati</taxon>
        <taxon>Bacillota</taxon>
        <taxon>Bacilli</taxon>
        <taxon>Bacillales</taxon>
        <taxon>Sporolactobacillaceae</taxon>
        <taxon>Pullulanibacillus</taxon>
    </lineage>
</organism>
<gene>
    <name evidence="2" type="primary">yoaA</name>
    <name evidence="2" type="ORF">GCM10011391_33880</name>
</gene>
<accession>A0A8J2YL11</accession>
<evidence type="ECO:0000313" key="3">
    <source>
        <dbReference type="Proteomes" id="UP000628775"/>
    </source>
</evidence>
<dbReference type="PANTHER" id="PTHR43441">
    <property type="entry name" value="RIBOSOMAL-PROTEIN-SERINE ACETYLTRANSFERASE"/>
    <property type="match status" value="1"/>
</dbReference>
<dbReference type="Pfam" id="PF13302">
    <property type="entry name" value="Acetyltransf_3"/>
    <property type="match status" value="1"/>
</dbReference>
<comment type="caution">
    <text evidence="2">The sequence shown here is derived from an EMBL/GenBank/DDBJ whole genome shotgun (WGS) entry which is preliminary data.</text>
</comment>
<evidence type="ECO:0000313" key="2">
    <source>
        <dbReference type="EMBL" id="GGE52268.1"/>
    </source>
</evidence>
<reference evidence="2" key="2">
    <citation type="submission" date="2020-09" db="EMBL/GenBank/DDBJ databases">
        <authorList>
            <person name="Sun Q."/>
            <person name="Zhou Y."/>
        </authorList>
    </citation>
    <scope>NUCLEOTIDE SEQUENCE</scope>
    <source>
        <strain evidence="2">CGMCC 1.15371</strain>
    </source>
</reference>
<dbReference type="AlphaFoldDB" id="A0A8J2YL11"/>
<dbReference type="PANTHER" id="PTHR43441:SF11">
    <property type="entry name" value="RIBOSOMAL-PROTEIN-SERINE ACETYLTRANSFERASE"/>
    <property type="match status" value="1"/>
</dbReference>
<feature type="domain" description="N-acetyltransferase" evidence="1">
    <location>
        <begin position="1"/>
        <end position="130"/>
    </location>
</feature>
<name>A0A8J2YL11_9BACL</name>
<dbReference type="GO" id="GO:0008999">
    <property type="term" value="F:protein-N-terminal-alanine acetyltransferase activity"/>
    <property type="evidence" value="ECO:0007669"/>
    <property type="project" value="TreeGrafter"/>
</dbReference>
<dbReference type="GO" id="GO:1990189">
    <property type="term" value="F:protein N-terminal-serine acetyltransferase activity"/>
    <property type="evidence" value="ECO:0007669"/>
    <property type="project" value="TreeGrafter"/>
</dbReference>